<reference evidence="1" key="1">
    <citation type="journal article" date="2023" name="Plant J.">
        <title>Genome sequences and population genomics provide insights into the demographic history, inbreeding, and mutation load of two 'living fossil' tree species of Dipteronia.</title>
        <authorList>
            <person name="Feng Y."/>
            <person name="Comes H.P."/>
            <person name="Chen J."/>
            <person name="Zhu S."/>
            <person name="Lu R."/>
            <person name="Zhang X."/>
            <person name="Li P."/>
            <person name="Qiu J."/>
            <person name="Olsen K.M."/>
            <person name="Qiu Y."/>
        </authorList>
    </citation>
    <scope>NUCLEOTIDE SEQUENCE</scope>
    <source>
        <strain evidence="1">NBL</strain>
    </source>
</reference>
<dbReference type="PANTHER" id="PTHR33710">
    <property type="entry name" value="BNAC02G09200D PROTEIN"/>
    <property type="match status" value="1"/>
</dbReference>
<evidence type="ECO:0000313" key="2">
    <source>
        <dbReference type="Proteomes" id="UP001281410"/>
    </source>
</evidence>
<gene>
    <name evidence="1" type="ORF">Dsin_001329</name>
</gene>
<protein>
    <recommendedName>
        <fullName evidence="3">Endonuclease/exonuclease/phosphatase domain-containing protein</fullName>
    </recommendedName>
</protein>
<dbReference type="EMBL" id="JANJYJ010000001">
    <property type="protein sequence ID" value="KAK3229448.1"/>
    <property type="molecule type" value="Genomic_DNA"/>
</dbReference>
<dbReference type="PANTHER" id="PTHR33710:SF71">
    <property type="entry name" value="ENDONUCLEASE_EXONUCLEASE_PHOSPHATASE DOMAIN-CONTAINING PROTEIN"/>
    <property type="match status" value="1"/>
</dbReference>
<dbReference type="InterPro" id="IPR036691">
    <property type="entry name" value="Endo/exonu/phosph_ase_sf"/>
</dbReference>
<organism evidence="1 2">
    <name type="scientific">Dipteronia sinensis</name>
    <dbReference type="NCBI Taxonomy" id="43782"/>
    <lineage>
        <taxon>Eukaryota</taxon>
        <taxon>Viridiplantae</taxon>
        <taxon>Streptophyta</taxon>
        <taxon>Embryophyta</taxon>
        <taxon>Tracheophyta</taxon>
        <taxon>Spermatophyta</taxon>
        <taxon>Magnoliopsida</taxon>
        <taxon>eudicotyledons</taxon>
        <taxon>Gunneridae</taxon>
        <taxon>Pentapetalae</taxon>
        <taxon>rosids</taxon>
        <taxon>malvids</taxon>
        <taxon>Sapindales</taxon>
        <taxon>Sapindaceae</taxon>
        <taxon>Hippocastanoideae</taxon>
        <taxon>Acereae</taxon>
        <taxon>Dipteronia</taxon>
    </lineage>
</organism>
<dbReference type="Gene3D" id="3.60.10.10">
    <property type="entry name" value="Endonuclease/exonuclease/phosphatase"/>
    <property type="match status" value="1"/>
</dbReference>
<dbReference type="Proteomes" id="UP001281410">
    <property type="component" value="Unassembled WGS sequence"/>
</dbReference>
<sequence>MMDSVQPENVTGDDIIDANVDIILGECVEQVDIPGTSNFEEVASKLKDAMEVVASSRHSITAVVADGDRFWVLTIVYANPSVVTRCKLWGYLSAIRNCFKRPWVVMGDFNEITNSVEKRGGRGYFSNSRFVDWINENKLVDLDFIGQKYTWMTRRGVSEDIWVRIDRALCSMEWRVSFG</sequence>
<evidence type="ECO:0000313" key="1">
    <source>
        <dbReference type="EMBL" id="KAK3229448.1"/>
    </source>
</evidence>
<accession>A0AAE0EI88</accession>
<dbReference type="AlphaFoldDB" id="A0AAE0EI88"/>
<evidence type="ECO:0008006" key="3">
    <source>
        <dbReference type="Google" id="ProtNLM"/>
    </source>
</evidence>
<dbReference type="SUPFAM" id="SSF56219">
    <property type="entry name" value="DNase I-like"/>
    <property type="match status" value="1"/>
</dbReference>
<name>A0AAE0EI88_9ROSI</name>
<comment type="caution">
    <text evidence="1">The sequence shown here is derived from an EMBL/GenBank/DDBJ whole genome shotgun (WGS) entry which is preliminary data.</text>
</comment>
<keyword evidence="2" id="KW-1185">Reference proteome</keyword>
<proteinExistence type="predicted"/>